<gene>
    <name evidence="1" type="ORF">BG006_005246</name>
</gene>
<reference evidence="1" key="1">
    <citation type="journal article" date="2020" name="Fungal Divers.">
        <title>Resolving the Mortierellaceae phylogeny through synthesis of multi-gene phylogenetics and phylogenomics.</title>
        <authorList>
            <person name="Vandepol N."/>
            <person name="Liber J."/>
            <person name="Desiro A."/>
            <person name="Na H."/>
            <person name="Kennedy M."/>
            <person name="Barry K."/>
            <person name="Grigoriev I.V."/>
            <person name="Miller A.N."/>
            <person name="O'Donnell K."/>
            <person name="Stajich J.E."/>
            <person name="Bonito G."/>
        </authorList>
    </citation>
    <scope>NUCLEOTIDE SEQUENCE</scope>
    <source>
        <strain evidence="1">NVP1</strain>
    </source>
</reference>
<evidence type="ECO:0000313" key="2">
    <source>
        <dbReference type="Proteomes" id="UP000696485"/>
    </source>
</evidence>
<accession>A0A9P5SMT6</accession>
<protein>
    <recommendedName>
        <fullName evidence="3">PB1 domain-containing protein</fullName>
    </recommendedName>
</protein>
<keyword evidence="2" id="KW-1185">Reference proteome</keyword>
<comment type="caution">
    <text evidence="1">The sequence shown here is derived from an EMBL/GenBank/DDBJ whole genome shotgun (WGS) entry which is preliminary data.</text>
</comment>
<evidence type="ECO:0000313" key="1">
    <source>
        <dbReference type="EMBL" id="KAF9331905.1"/>
    </source>
</evidence>
<sequence>MTPPVKAWLRDDCRRLSIDIEKIQYQDLKSKLENDFTVKYSDVDGDLCTIGGSEELEDLVNSDL</sequence>
<organism evidence="1 2">
    <name type="scientific">Podila minutissima</name>
    <dbReference type="NCBI Taxonomy" id="64525"/>
    <lineage>
        <taxon>Eukaryota</taxon>
        <taxon>Fungi</taxon>
        <taxon>Fungi incertae sedis</taxon>
        <taxon>Mucoromycota</taxon>
        <taxon>Mortierellomycotina</taxon>
        <taxon>Mortierellomycetes</taxon>
        <taxon>Mortierellales</taxon>
        <taxon>Mortierellaceae</taxon>
        <taxon>Podila</taxon>
    </lineage>
</organism>
<dbReference type="EMBL" id="JAAAUY010000295">
    <property type="protein sequence ID" value="KAF9331905.1"/>
    <property type="molecule type" value="Genomic_DNA"/>
</dbReference>
<dbReference type="Gene3D" id="3.10.20.90">
    <property type="entry name" value="Phosphatidylinositol 3-kinase Catalytic Subunit, Chain A, domain 1"/>
    <property type="match status" value="1"/>
</dbReference>
<proteinExistence type="predicted"/>
<dbReference type="SUPFAM" id="SSF54277">
    <property type="entry name" value="CAD &amp; PB1 domains"/>
    <property type="match status" value="1"/>
</dbReference>
<name>A0A9P5SMT6_9FUNG</name>
<feature type="non-terminal residue" evidence="1">
    <location>
        <position position="64"/>
    </location>
</feature>
<dbReference type="Proteomes" id="UP000696485">
    <property type="component" value="Unassembled WGS sequence"/>
</dbReference>
<dbReference type="AlphaFoldDB" id="A0A9P5SMT6"/>
<evidence type="ECO:0008006" key="3">
    <source>
        <dbReference type="Google" id="ProtNLM"/>
    </source>
</evidence>